<evidence type="ECO:0000313" key="2">
    <source>
        <dbReference type="Proteomes" id="UP000284202"/>
    </source>
</evidence>
<dbReference type="Proteomes" id="UP000284202">
    <property type="component" value="Unassembled WGS sequence"/>
</dbReference>
<organism evidence="1 2">
    <name type="scientific">Paracoccus onubensis</name>
    <dbReference type="NCBI Taxonomy" id="1675788"/>
    <lineage>
        <taxon>Bacteria</taxon>
        <taxon>Pseudomonadati</taxon>
        <taxon>Pseudomonadota</taxon>
        <taxon>Alphaproteobacteria</taxon>
        <taxon>Rhodobacterales</taxon>
        <taxon>Paracoccaceae</taxon>
        <taxon>Paracoccus</taxon>
    </lineage>
</organism>
<dbReference type="EMBL" id="QZCG01000009">
    <property type="protein sequence ID" value="RJE84155.1"/>
    <property type="molecule type" value="Genomic_DNA"/>
</dbReference>
<dbReference type="Gene3D" id="3.40.50.1820">
    <property type="entry name" value="alpha/beta hydrolase"/>
    <property type="match status" value="1"/>
</dbReference>
<evidence type="ECO:0000313" key="1">
    <source>
        <dbReference type="EMBL" id="RJE84155.1"/>
    </source>
</evidence>
<dbReference type="SUPFAM" id="SSF53474">
    <property type="entry name" value="alpha/beta-Hydrolases"/>
    <property type="match status" value="1"/>
</dbReference>
<gene>
    <name evidence="1" type="ORF">D3P04_14205</name>
</gene>
<name>A0A418ST50_9RHOB</name>
<proteinExistence type="predicted"/>
<sequence>MRSVIYDGDDLCILLSSHGADKGVITFGSWLRQPLQDRPATAAKGFGDGVFVNRGVDELHIVPRRNHWYQSAEMAEAERLARSFASSRKVVTYGSSMGGYGAALMSAQLGVPAVALAPQFSLDAGIVPWETRWREDVRMIENFDTDAMTRRGPASGYLFYDPFTALDAKQANLFRGCSNLTFVPCPFSGHATSSLVNRIYSLKRLVLEVLEGSFSISEFVEARRNSGREQDDMYVAILYVQSVNRKRPEVEAWAETRLRDLEGQLGAKALRTLFSFELRRGRKDLAAGWAEAASRLSPATAGDCFIAAKLATHAKLYDKAREILCHGLSIAPSNAALKQELASLA</sequence>
<accession>A0A418ST50</accession>
<protein>
    <submittedName>
        <fullName evidence="1">Uncharacterized protein</fullName>
    </submittedName>
</protein>
<reference evidence="2" key="1">
    <citation type="submission" date="2018-09" db="EMBL/GenBank/DDBJ databases">
        <title>Acidovorax cavernicola nov. sp. isolated from Gruta de las Maravillas (Aracena, Spain).</title>
        <authorList>
            <person name="Jurado V."/>
            <person name="Gutierrez-Patricio S."/>
            <person name="Gonzalez-Pimentel J.L."/>
            <person name="Miller A.Z."/>
            <person name="Laiz L."/>
            <person name="Saiz-Jimenez C."/>
        </authorList>
    </citation>
    <scope>NUCLEOTIDE SEQUENCE [LARGE SCALE GENOMIC DNA]</scope>
    <source>
        <strain evidence="2">1011MAR3C25</strain>
    </source>
</reference>
<dbReference type="AlphaFoldDB" id="A0A418ST50"/>
<keyword evidence="2" id="KW-1185">Reference proteome</keyword>
<dbReference type="InterPro" id="IPR029058">
    <property type="entry name" value="AB_hydrolase_fold"/>
</dbReference>
<comment type="caution">
    <text evidence="1">The sequence shown here is derived from an EMBL/GenBank/DDBJ whole genome shotgun (WGS) entry which is preliminary data.</text>
</comment>